<name>A0A8S3QKF9_MYTED</name>
<feature type="transmembrane region" description="Helical" evidence="8">
    <location>
        <begin position="212"/>
        <end position="237"/>
    </location>
</feature>
<dbReference type="AlphaFoldDB" id="A0A8S3QKF9"/>
<keyword evidence="6" id="KW-0915">Sodium</keyword>
<dbReference type="PANTHER" id="PTHR11616">
    <property type="entry name" value="SODIUM/CHLORIDE DEPENDENT TRANSPORTER"/>
    <property type="match status" value="1"/>
</dbReference>
<dbReference type="OrthoDB" id="6581954at2759"/>
<dbReference type="InterPro" id="IPR000175">
    <property type="entry name" value="Na/ntran_symport"/>
</dbReference>
<dbReference type="InterPro" id="IPR037272">
    <property type="entry name" value="SNS_sf"/>
</dbReference>
<evidence type="ECO:0000256" key="1">
    <source>
        <dbReference type="ARBA" id="ARBA00004141"/>
    </source>
</evidence>
<keyword evidence="10" id="KW-1185">Reference proteome</keyword>
<comment type="caution">
    <text evidence="9">The sequence shown here is derived from an EMBL/GenBank/DDBJ whole genome shotgun (WGS) entry which is preliminary data.</text>
</comment>
<keyword evidence="6" id="KW-0479">Metal-binding</keyword>
<feature type="disulfide bond" evidence="7">
    <location>
        <begin position="84"/>
        <end position="93"/>
    </location>
</feature>
<feature type="transmembrane region" description="Helical" evidence="8">
    <location>
        <begin position="326"/>
        <end position="345"/>
    </location>
</feature>
<evidence type="ECO:0000256" key="8">
    <source>
        <dbReference type="SAM" id="Phobius"/>
    </source>
</evidence>
<evidence type="ECO:0000256" key="4">
    <source>
        <dbReference type="ARBA" id="ARBA00022989"/>
    </source>
</evidence>
<feature type="binding site" evidence="6">
    <location>
        <position position="26"/>
    </location>
    <ligand>
        <name>Na(+)</name>
        <dbReference type="ChEBI" id="CHEBI:29101"/>
        <label>1</label>
    </ligand>
</feature>
<evidence type="ECO:0000256" key="6">
    <source>
        <dbReference type="PIRSR" id="PIRSR600175-1"/>
    </source>
</evidence>
<sequence length="461" mass="52547">MPEPKLNRETWGSWFEFVFSCIGSMVGLGNVWRFPYICFKNGGGIGYGMILMCVISASYYSTVISWTLFYFGNSFLSPLPWTSCNNTWNTQDCYMRSFSEEETMNSTVILSNITQFHNGSVHVEAYTSSEEFWENRVLGLTSSINNIGILRWELVLCSLGTWTVVILALIKGIKSSGKAIYAVCVNSPVRVLVDTANQRASSSWCSRRDAMILPFVDAFTSIFAGCVIFSTLGYTAAASNLDIDMVVKQGTSNEDLEILPTASFIAETFNGKNGKQSRKKCLFCEESHHQNTCKNVKDVEKRIEIVKRKKGGMYVLQLVDWYLSSIPRMFIMLLESIVIIYIYGVRRLSKDIEMMLGKQPSKIWKFFWLFVTPPLLTIIWVIMVIQLKTIKYGEIPYPSWSIAFGWILGMVPIFVILPPMIYTMWKQRGSFIQRLRKSVQPSYSWKAVVPNDFELQSAISK</sequence>
<keyword evidence="3 8" id="KW-0812">Transmembrane</keyword>
<comment type="subcellular location">
    <subcellularLocation>
        <location evidence="1">Membrane</location>
        <topology evidence="1">Multi-pass membrane protein</topology>
    </subcellularLocation>
</comment>
<evidence type="ECO:0000256" key="2">
    <source>
        <dbReference type="ARBA" id="ARBA00022448"/>
    </source>
</evidence>
<dbReference type="GO" id="GO:0005886">
    <property type="term" value="C:plasma membrane"/>
    <property type="evidence" value="ECO:0007669"/>
    <property type="project" value="TreeGrafter"/>
</dbReference>
<feature type="binding site" evidence="6">
    <location>
        <position position="23"/>
    </location>
    <ligand>
        <name>Na(+)</name>
        <dbReference type="ChEBI" id="CHEBI:29101"/>
        <label>1</label>
    </ligand>
</feature>
<gene>
    <name evidence="9" type="ORF">MEDL_10154</name>
</gene>
<keyword evidence="5 8" id="KW-0472">Membrane</keyword>
<dbReference type="GO" id="GO:0046872">
    <property type="term" value="F:metal ion binding"/>
    <property type="evidence" value="ECO:0007669"/>
    <property type="project" value="UniProtKB-KW"/>
</dbReference>
<evidence type="ECO:0000256" key="5">
    <source>
        <dbReference type="ARBA" id="ARBA00023136"/>
    </source>
</evidence>
<keyword evidence="2" id="KW-0813">Transport</keyword>
<dbReference type="EMBL" id="CAJPWZ010000509">
    <property type="protein sequence ID" value="CAG2195173.1"/>
    <property type="molecule type" value="Genomic_DNA"/>
</dbReference>
<evidence type="ECO:0000256" key="7">
    <source>
        <dbReference type="PIRSR" id="PIRSR600175-2"/>
    </source>
</evidence>
<feature type="transmembrane region" description="Helical" evidence="8">
    <location>
        <begin position="12"/>
        <end position="32"/>
    </location>
</feature>
<evidence type="ECO:0000313" key="10">
    <source>
        <dbReference type="Proteomes" id="UP000683360"/>
    </source>
</evidence>
<feature type="transmembrane region" description="Helical" evidence="8">
    <location>
        <begin position="366"/>
        <end position="387"/>
    </location>
</feature>
<dbReference type="SUPFAM" id="SSF161070">
    <property type="entry name" value="SNF-like"/>
    <property type="match status" value="1"/>
</dbReference>
<keyword evidence="7" id="KW-1015">Disulfide bond</keyword>
<dbReference type="Proteomes" id="UP000683360">
    <property type="component" value="Unassembled WGS sequence"/>
</dbReference>
<accession>A0A8S3QKF9</accession>
<dbReference type="GO" id="GO:0006865">
    <property type="term" value="P:amino acid transport"/>
    <property type="evidence" value="ECO:0007669"/>
    <property type="project" value="TreeGrafter"/>
</dbReference>
<reference evidence="9" key="1">
    <citation type="submission" date="2021-03" db="EMBL/GenBank/DDBJ databases">
        <authorList>
            <person name="Bekaert M."/>
        </authorList>
    </citation>
    <scope>NUCLEOTIDE SEQUENCE</scope>
</reference>
<dbReference type="Pfam" id="PF00209">
    <property type="entry name" value="SNF"/>
    <property type="match status" value="3"/>
</dbReference>
<protein>
    <submittedName>
        <fullName evidence="9">Uncharacterized protein</fullName>
    </submittedName>
</protein>
<evidence type="ECO:0000313" key="9">
    <source>
        <dbReference type="EMBL" id="CAG2195173.1"/>
    </source>
</evidence>
<organism evidence="9 10">
    <name type="scientific">Mytilus edulis</name>
    <name type="common">Blue mussel</name>
    <dbReference type="NCBI Taxonomy" id="6550"/>
    <lineage>
        <taxon>Eukaryota</taxon>
        <taxon>Metazoa</taxon>
        <taxon>Spiralia</taxon>
        <taxon>Lophotrochozoa</taxon>
        <taxon>Mollusca</taxon>
        <taxon>Bivalvia</taxon>
        <taxon>Autobranchia</taxon>
        <taxon>Pteriomorphia</taxon>
        <taxon>Mytilida</taxon>
        <taxon>Mytiloidea</taxon>
        <taxon>Mytilidae</taxon>
        <taxon>Mytilinae</taxon>
        <taxon>Mytilus</taxon>
    </lineage>
</organism>
<proteinExistence type="predicted"/>
<evidence type="ECO:0000256" key="3">
    <source>
        <dbReference type="ARBA" id="ARBA00022692"/>
    </source>
</evidence>
<feature type="transmembrane region" description="Helical" evidence="8">
    <location>
        <begin position="399"/>
        <end position="425"/>
    </location>
</feature>
<feature type="transmembrane region" description="Helical" evidence="8">
    <location>
        <begin position="44"/>
        <end position="71"/>
    </location>
</feature>
<keyword evidence="4 8" id="KW-1133">Transmembrane helix</keyword>
<feature type="binding site" evidence="6">
    <location>
        <position position="30"/>
    </location>
    <ligand>
        <name>Na(+)</name>
        <dbReference type="ChEBI" id="CHEBI:29101"/>
        <label>1</label>
    </ligand>
</feature>
<feature type="transmembrane region" description="Helical" evidence="8">
    <location>
        <begin position="149"/>
        <end position="170"/>
    </location>
</feature>
<dbReference type="GO" id="GO:0035725">
    <property type="term" value="P:sodium ion transmembrane transport"/>
    <property type="evidence" value="ECO:0007669"/>
    <property type="project" value="TreeGrafter"/>
</dbReference>
<dbReference type="PROSITE" id="PS50267">
    <property type="entry name" value="NA_NEUROTRAN_SYMP_3"/>
    <property type="match status" value="1"/>
</dbReference>
<dbReference type="PANTHER" id="PTHR11616:SF240">
    <property type="entry name" value="BLOATED TUBULES, ISOFORM B-RELATED"/>
    <property type="match status" value="1"/>
</dbReference>